<keyword evidence="1" id="KW-1133">Transmembrane helix</keyword>
<evidence type="ECO:0000256" key="1">
    <source>
        <dbReference type="SAM" id="Phobius"/>
    </source>
</evidence>
<feature type="transmembrane region" description="Helical" evidence="1">
    <location>
        <begin position="22"/>
        <end position="43"/>
    </location>
</feature>
<dbReference type="AlphaFoldDB" id="M0N4E0"/>
<dbReference type="PATRIC" id="fig|1227456.3.peg.2426"/>
<protein>
    <submittedName>
        <fullName evidence="2">Signal transduction histidine kinase LytS</fullName>
    </submittedName>
</protein>
<feature type="transmembrane region" description="Helical" evidence="1">
    <location>
        <begin position="55"/>
        <end position="79"/>
    </location>
</feature>
<keyword evidence="1" id="KW-0472">Membrane</keyword>
<name>M0N4E0_9EURY</name>
<dbReference type="STRING" id="1227456.C450_11963"/>
<dbReference type="EMBL" id="AOME01000060">
    <property type="protein sequence ID" value="EMA51974.1"/>
    <property type="molecule type" value="Genomic_DNA"/>
</dbReference>
<keyword evidence="3" id="KW-1185">Reference proteome</keyword>
<evidence type="ECO:0000313" key="3">
    <source>
        <dbReference type="Proteomes" id="UP000011625"/>
    </source>
</evidence>
<comment type="caution">
    <text evidence="2">The sequence shown here is derived from an EMBL/GenBank/DDBJ whole genome shotgun (WGS) entry which is preliminary data.</text>
</comment>
<reference evidence="2 3" key="1">
    <citation type="journal article" date="2014" name="PLoS Genet.">
        <title>Phylogenetically driven sequencing of extremely halophilic archaea reveals strategies for static and dynamic osmo-response.</title>
        <authorList>
            <person name="Becker E.A."/>
            <person name="Seitzer P.M."/>
            <person name="Tritt A."/>
            <person name="Larsen D."/>
            <person name="Krusor M."/>
            <person name="Yao A.I."/>
            <person name="Wu D."/>
            <person name="Madern D."/>
            <person name="Eisen J.A."/>
            <person name="Darling A.E."/>
            <person name="Facciotti M.T."/>
        </authorList>
    </citation>
    <scope>NUCLEOTIDE SEQUENCE [LARGE SCALE GENOMIC DNA]</scope>
    <source>
        <strain evidence="2 3">DSM 8989</strain>
    </source>
</reference>
<keyword evidence="1" id="KW-0812">Transmembrane</keyword>
<keyword evidence="2" id="KW-0808">Transferase</keyword>
<keyword evidence="2" id="KW-0418">Kinase</keyword>
<evidence type="ECO:0000313" key="2">
    <source>
        <dbReference type="EMBL" id="EMA51974.1"/>
    </source>
</evidence>
<feature type="transmembrane region" description="Helical" evidence="1">
    <location>
        <begin position="154"/>
        <end position="174"/>
    </location>
</feature>
<sequence>MSSTEQSDGFIERIQNDFSTEAWVLIPVGVGINVVVGTIVQTLRIPLFLDTIGTMLVAILAGPWVAVVAGILTNLVLGFTAGPQLIPFALVNIAIALVVGYMAKRGWFRISNTIGYWRLIAAGVIIALVGTAFSAPISVFVFGGVTPGAQGAVTAAFLASGNAIWTSVVSASFITEPIDKIISITVAYFIAQSVPLRYLPRRGMNALSE</sequence>
<accession>M0N4E0</accession>
<dbReference type="Proteomes" id="UP000011625">
    <property type="component" value="Unassembled WGS sequence"/>
</dbReference>
<organism evidence="2 3">
    <name type="scientific">Halococcus salifodinae DSM 8989</name>
    <dbReference type="NCBI Taxonomy" id="1227456"/>
    <lineage>
        <taxon>Archaea</taxon>
        <taxon>Methanobacteriati</taxon>
        <taxon>Methanobacteriota</taxon>
        <taxon>Stenosarchaea group</taxon>
        <taxon>Halobacteria</taxon>
        <taxon>Halobacteriales</taxon>
        <taxon>Halococcaceae</taxon>
        <taxon>Halococcus</taxon>
    </lineage>
</organism>
<dbReference type="GO" id="GO:0016301">
    <property type="term" value="F:kinase activity"/>
    <property type="evidence" value="ECO:0007669"/>
    <property type="project" value="UniProtKB-KW"/>
</dbReference>
<gene>
    <name evidence="2" type="ORF">C450_11963</name>
</gene>
<feature type="transmembrane region" description="Helical" evidence="1">
    <location>
        <begin position="115"/>
        <end position="142"/>
    </location>
</feature>
<feature type="transmembrane region" description="Helical" evidence="1">
    <location>
        <begin position="85"/>
        <end position="103"/>
    </location>
</feature>
<dbReference type="RefSeq" id="WP_005043610.1">
    <property type="nucleotide sequence ID" value="NZ_AOME01000060.1"/>
</dbReference>
<dbReference type="OrthoDB" id="341793at2157"/>
<dbReference type="Gene3D" id="1.10.1760.20">
    <property type="match status" value="1"/>
</dbReference>
<proteinExistence type="predicted"/>